<dbReference type="Proteomes" id="UP000836841">
    <property type="component" value="Chromosome 1"/>
</dbReference>
<evidence type="ECO:0000256" key="2">
    <source>
        <dbReference type="ARBA" id="ARBA00023015"/>
    </source>
</evidence>
<feature type="compositionally biased region" description="Polar residues" evidence="6">
    <location>
        <begin position="180"/>
        <end position="206"/>
    </location>
</feature>
<evidence type="ECO:0000256" key="1">
    <source>
        <dbReference type="ARBA" id="ARBA00004123"/>
    </source>
</evidence>
<name>A0AAU9R9E3_THLAR</name>
<gene>
    <name evidence="8" type="ORF">TAV2_LOCUS2648</name>
</gene>
<comment type="subcellular location">
    <subcellularLocation>
        <location evidence="1">Nucleus</location>
    </subcellularLocation>
</comment>
<keyword evidence="4" id="KW-0804">Transcription</keyword>
<feature type="domain" description="MADS-box" evidence="7">
    <location>
        <begin position="8"/>
        <end position="68"/>
    </location>
</feature>
<dbReference type="InterPro" id="IPR036879">
    <property type="entry name" value="TF_MADSbox_sf"/>
</dbReference>
<keyword evidence="3" id="KW-0238">DNA-binding</keyword>
<sequence>MDSSYSSSARKNTKLSVRRKPSFKKTTNLGMREQTLLKKALELSTLCEIEACVLHYSRDGELIQTWPEDHSKVRDLAERFSRLSDREKLKKSSNLSQFLNKKMNDENKRSLEGKDDGKFSRRVSEIEASLQNIQQILQDRRSRVLQPQDHQTEPDQNRNFMVPSSAFISKDSSSSLSKDPLTNFSNDQSPLAVSSDCGSEQSQEFRVSSPAFSSMDLPSSSSSDPFINLPSSSQIEDQGLCRAFATRCGFATDSFNPSEGKYSVFLYNHDNATFTQLGGSASSSFDQALTPFNNNMSSALLGTHDFVGDGSCINNNIPALNPFLELGQCASSWNQTASYVDPMMLSSSYC</sequence>
<evidence type="ECO:0000313" key="8">
    <source>
        <dbReference type="EMBL" id="CAH2036348.1"/>
    </source>
</evidence>
<feature type="region of interest" description="Disordered" evidence="6">
    <location>
        <begin position="1"/>
        <end position="22"/>
    </location>
</feature>
<evidence type="ECO:0000256" key="5">
    <source>
        <dbReference type="ARBA" id="ARBA00023242"/>
    </source>
</evidence>
<keyword evidence="9" id="KW-1185">Reference proteome</keyword>
<dbReference type="GO" id="GO:0046983">
    <property type="term" value="F:protein dimerization activity"/>
    <property type="evidence" value="ECO:0007669"/>
    <property type="project" value="InterPro"/>
</dbReference>
<dbReference type="SMART" id="SM00432">
    <property type="entry name" value="MADS"/>
    <property type="match status" value="1"/>
</dbReference>
<organism evidence="8 9">
    <name type="scientific">Thlaspi arvense</name>
    <name type="common">Field penny-cress</name>
    <dbReference type="NCBI Taxonomy" id="13288"/>
    <lineage>
        <taxon>Eukaryota</taxon>
        <taxon>Viridiplantae</taxon>
        <taxon>Streptophyta</taxon>
        <taxon>Embryophyta</taxon>
        <taxon>Tracheophyta</taxon>
        <taxon>Spermatophyta</taxon>
        <taxon>Magnoliopsida</taxon>
        <taxon>eudicotyledons</taxon>
        <taxon>Gunneridae</taxon>
        <taxon>Pentapetalae</taxon>
        <taxon>rosids</taxon>
        <taxon>malvids</taxon>
        <taxon>Brassicales</taxon>
        <taxon>Brassicaceae</taxon>
        <taxon>Thlaspideae</taxon>
        <taxon>Thlaspi</taxon>
    </lineage>
</organism>
<evidence type="ECO:0000256" key="6">
    <source>
        <dbReference type="SAM" id="MobiDB-lite"/>
    </source>
</evidence>
<reference evidence="8 9" key="1">
    <citation type="submission" date="2022-03" db="EMBL/GenBank/DDBJ databases">
        <authorList>
            <person name="Nunn A."/>
            <person name="Chopra R."/>
            <person name="Nunn A."/>
            <person name="Contreras Garrido A."/>
        </authorList>
    </citation>
    <scope>NUCLEOTIDE SEQUENCE [LARGE SCALE GENOMIC DNA]</scope>
</reference>
<evidence type="ECO:0000313" key="9">
    <source>
        <dbReference type="Proteomes" id="UP000836841"/>
    </source>
</evidence>
<feature type="region of interest" description="Disordered" evidence="6">
    <location>
        <begin position="141"/>
        <end position="213"/>
    </location>
</feature>
<feature type="compositionally biased region" description="Low complexity" evidence="6">
    <location>
        <begin position="164"/>
        <end position="177"/>
    </location>
</feature>
<keyword evidence="5" id="KW-0539">Nucleus</keyword>
<dbReference type="SUPFAM" id="SSF55455">
    <property type="entry name" value="SRF-like"/>
    <property type="match status" value="1"/>
</dbReference>
<feature type="compositionally biased region" description="Polar residues" evidence="6">
    <location>
        <begin position="1"/>
        <end position="10"/>
    </location>
</feature>
<dbReference type="GO" id="GO:0003677">
    <property type="term" value="F:DNA binding"/>
    <property type="evidence" value="ECO:0007669"/>
    <property type="project" value="UniProtKB-KW"/>
</dbReference>
<accession>A0AAU9R9E3</accession>
<dbReference type="AlphaFoldDB" id="A0AAU9R9E3"/>
<keyword evidence="2" id="KW-0805">Transcription regulation</keyword>
<dbReference type="InterPro" id="IPR002100">
    <property type="entry name" value="TF_MADSbox"/>
</dbReference>
<evidence type="ECO:0000259" key="7">
    <source>
        <dbReference type="SMART" id="SM00432"/>
    </source>
</evidence>
<dbReference type="Pfam" id="PF00319">
    <property type="entry name" value="SRF-TF"/>
    <property type="match status" value="1"/>
</dbReference>
<proteinExistence type="predicted"/>
<protein>
    <recommendedName>
        <fullName evidence="7">MADS-box domain-containing protein</fullName>
    </recommendedName>
</protein>
<evidence type="ECO:0000256" key="4">
    <source>
        <dbReference type="ARBA" id="ARBA00023163"/>
    </source>
</evidence>
<dbReference type="GO" id="GO:0005634">
    <property type="term" value="C:nucleus"/>
    <property type="evidence" value="ECO:0007669"/>
    <property type="project" value="UniProtKB-SubCell"/>
</dbReference>
<evidence type="ECO:0000256" key="3">
    <source>
        <dbReference type="ARBA" id="ARBA00023125"/>
    </source>
</evidence>
<dbReference type="EMBL" id="OU466857">
    <property type="protein sequence ID" value="CAH2036348.1"/>
    <property type="molecule type" value="Genomic_DNA"/>
</dbReference>
<dbReference type="Gene3D" id="3.40.1810.10">
    <property type="entry name" value="Transcription factor, MADS-box"/>
    <property type="match status" value="1"/>
</dbReference>
<feature type="compositionally biased region" description="Basic residues" evidence="6">
    <location>
        <begin position="11"/>
        <end position="22"/>
    </location>
</feature>